<organism evidence="2 3">
    <name type="scientific">Haliangium ochraceum (strain DSM 14365 / JCM 11303 / SMP-2)</name>
    <dbReference type="NCBI Taxonomy" id="502025"/>
    <lineage>
        <taxon>Bacteria</taxon>
        <taxon>Pseudomonadati</taxon>
        <taxon>Myxococcota</taxon>
        <taxon>Polyangia</taxon>
        <taxon>Haliangiales</taxon>
        <taxon>Kofleriaceae</taxon>
        <taxon>Haliangium</taxon>
    </lineage>
</organism>
<gene>
    <name evidence="2" type="ordered locus">Hoch_2409</name>
</gene>
<keyword evidence="2" id="KW-0223">Dioxygenase</keyword>
<feature type="domain" description="VOC" evidence="1">
    <location>
        <begin position="7"/>
        <end position="121"/>
    </location>
</feature>
<dbReference type="KEGG" id="hoh:Hoch_2409"/>
<keyword evidence="3" id="KW-1185">Reference proteome</keyword>
<dbReference type="HOGENOM" id="CLU_069623_2_0_7"/>
<name>D0LJ99_HALO1</name>
<dbReference type="Pfam" id="PF18029">
    <property type="entry name" value="Glyoxalase_6"/>
    <property type="match status" value="1"/>
</dbReference>
<dbReference type="Pfam" id="PF00903">
    <property type="entry name" value="Glyoxalase"/>
    <property type="match status" value="1"/>
</dbReference>
<dbReference type="GO" id="GO:0051213">
    <property type="term" value="F:dioxygenase activity"/>
    <property type="evidence" value="ECO:0007669"/>
    <property type="project" value="UniProtKB-KW"/>
</dbReference>
<dbReference type="PANTHER" id="PTHR33993">
    <property type="entry name" value="GLYOXALASE-RELATED"/>
    <property type="match status" value="1"/>
</dbReference>
<evidence type="ECO:0000313" key="2">
    <source>
        <dbReference type="EMBL" id="ACY14946.1"/>
    </source>
</evidence>
<dbReference type="Proteomes" id="UP000001880">
    <property type="component" value="Chromosome"/>
</dbReference>
<feature type="domain" description="VOC" evidence="1">
    <location>
        <begin position="135"/>
        <end position="253"/>
    </location>
</feature>
<proteinExistence type="predicted"/>
<sequence length="254" mass="27463">MSDIRGRFLWFELLTRDPATAEAFYAESVGWGTRHERDDDGERYSMFTAKGQPVAGFLSLPPGQCRSHWMAYIGSRDVDADALKAAHLGGEVLVAPMDIPGVGRFSLLGDPQGALFALLRPRAPTQSAGAPCAGEFAWCELGTRDWQRVWSFYEALFAWQRAATIDMGAHGSYQCFRIAGSERQNGGMHDLASDPPTPGRWLFYVRVDDIDAAVERALAAGGALLRGPMEVPGGDRVAQLSDPQGAAFAVSAPA</sequence>
<dbReference type="InterPro" id="IPR029068">
    <property type="entry name" value="Glyas_Bleomycin-R_OHBP_Dase"/>
</dbReference>
<dbReference type="PROSITE" id="PS51819">
    <property type="entry name" value="VOC"/>
    <property type="match status" value="2"/>
</dbReference>
<dbReference type="InterPro" id="IPR052164">
    <property type="entry name" value="Anthracycline_SecMetBiosynth"/>
</dbReference>
<dbReference type="InterPro" id="IPR004360">
    <property type="entry name" value="Glyas_Fos-R_dOase_dom"/>
</dbReference>
<accession>D0LJ99</accession>
<evidence type="ECO:0000313" key="3">
    <source>
        <dbReference type="Proteomes" id="UP000001880"/>
    </source>
</evidence>
<dbReference type="Gene3D" id="3.10.180.10">
    <property type="entry name" value="2,3-Dihydroxybiphenyl 1,2-Dioxygenase, domain 1"/>
    <property type="match status" value="2"/>
</dbReference>
<reference evidence="2 3" key="1">
    <citation type="journal article" date="2010" name="Stand. Genomic Sci.">
        <title>Complete genome sequence of Haliangium ochraceum type strain (SMP-2).</title>
        <authorList>
            <consortium name="US DOE Joint Genome Institute (JGI-PGF)"/>
            <person name="Ivanova N."/>
            <person name="Daum C."/>
            <person name="Lang E."/>
            <person name="Abt B."/>
            <person name="Kopitz M."/>
            <person name="Saunders E."/>
            <person name="Lapidus A."/>
            <person name="Lucas S."/>
            <person name="Glavina Del Rio T."/>
            <person name="Nolan M."/>
            <person name="Tice H."/>
            <person name="Copeland A."/>
            <person name="Cheng J.F."/>
            <person name="Chen F."/>
            <person name="Bruce D."/>
            <person name="Goodwin L."/>
            <person name="Pitluck S."/>
            <person name="Mavromatis K."/>
            <person name="Pati A."/>
            <person name="Mikhailova N."/>
            <person name="Chen A."/>
            <person name="Palaniappan K."/>
            <person name="Land M."/>
            <person name="Hauser L."/>
            <person name="Chang Y.J."/>
            <person name="Jeffries C.D."/>
            <person name="Detter J.C."/>
            <person name="Brettin T."/>
            <person name="Rohde M."/>
            <person name="Goker M."/>
            <person name="Bristow J."/>
            <person name="Markowitz V."/>
            <person name="Eisen J.A."/>
            <person name="Hugenholtz P."/>
            <person name="Kyrpides N.C."/>
            <person name="Klenk H.P."/>
        </authorList>
    </citation>
    <scope>NUCLEOTIDE SEQUENCE [LARGE SCALE GENOMIC DNA]</scope>
    <source>
        <strain evidence="3">DSM 14365 / CIP 107738 / JCM 11303 / AJ 13395 / SMP-2</strain>
    </source>
</reference>
<dbReference type="EMBL" id="CP001804">
    <property type="protein sequence ID" value="ACY14946.1"/>
    <property type="molecule type" value="Genomic_DNA"/>
</dbReference>
<dbReference type="AlphaFoldDB" id="D0LJ99"/>
<dbReference type="InterPro" id="IPR041581">
    <property type="entry name" value="Glyoxalase_6"/>
</dbReference>
<dbReference type="PANTHER" id="PTHR33993:SF14">
    <property type="entry name" value="GB|AAF24581.1"/>
    <property type="match status" value="1"/>
</dbReference>
<keyword evidence="2" id="KW-0560">Oxidoreductase</keyword>
<protein>
    <submittedName>
        <fullName evidence="2">Glyoxalase/bleomycin resistance protein/dioxygenase</fullName>
    </submittedName>
</protein>
<dbReference type="InterPro" id="IPR037523">
    <property type="entry name" value="VOC_core"/>
</dbReference>
<dbReference type="eggNOG" id="COG3324">
    <property type="taxonomic scope" value="Bacteria"/>
</dbReference>
<dbReference type="SUPFAM" id="SSF54593">
    <property type="entry name" value="Glyoxalase/Bleomycin resistance protein/Dihydroxybiphenyl dioxygenase"/>
    <property type="match status" value="2"/>
</dbReference>
<dbReference type="RefSeq" id="WP_012827554.1">
    <property type="nucleotide sequence ID" value="NC_013440.1"/>
</dbReference>
<dbReference type="CDD" id="cd07247">
    <property type="entry name" value="SgaA_N_like"/>
    <property type="match status" value="2"/>
</dbReference>
<dbReference type="STRING" id="502025.Hoch_2409"/>
<evidence type="ECO:0000259" key="1">
    <source>
        <dbReference type="PROSITE" id="PS51819"/>
    </source>
</evidence>